<sequence length="69" mass="7335">MCTLEYYPIVRPNICTSAGSAIAVHSMHLEVEVEVEAEVKVEVGSATTMGGQGCGPHTVRTREDATCPD</sequence>
<feature type="compositionally biased region" description="Basic and acidic residues" evidence="1">
    <location>
        <begin position="60"/>
        <end position="69"/>
    </location>
</feature>
<name>A0ABR4Q8K4_9CEST</name>
<accession>A0ABR4Q8K4</accession>
<reference evidence="2 3" key="1">
    <citation type="journal article" date="2022" name="Front. Cell. Infect. Microbiol.">
        <title>The Genomes of Two Strains of Taenia crassiceps the Animal Model for the Study of Human Cysticercosis.</title>
        <authorList>
            <person name="Bobes R.J."/>
            <person name="Estrada K."/>
            <person name="Rios-Valencia D.G."/>
            <person name="Calderon-Gallegos A."/>
            <person name="de la Torre P."/>
            <person name="Carrero J.C."/>
            <person name="Sanchez-Flores A."/>
            <person name="Laclette J.P."/>
        </authorList>
    </citation>
    <scope>NUCLEOTIDE SEQUENCE [LARGE SCALE GENOMIC DNA]</scope>
    <source>
        <strain evidence="2">WFUcys</strain>
    </source>
</reference>
<dbReference type="EMBL" id="JAKROA010000007">
    <property type="protein sequence ID" value="KAL5105922.1"/>
    <property type="molecule type" value="Genomic_DNA"/>
</dbReference>
<proteinExistence type="predicted"/>
<evidence type="ECO:0000313" key="3">
    <source>
        <dbReference type="Proteomes" id="UP001651158"/>
    </source>
</evidence>
<protein>
    <submittedName>
        <fullName evidence="2">Uncharacterized protein</fullName>
    </submittedName>
</protein>
<organism evidence="2 3">
    <name type="scientific">Taenia crassiceps</name>
    <dbReference type="NCBI Taxonomy" id="6207"/>
    <lineage>
        <taxon>Eukaryota</taxon>
        <taxon>Metazoa</taxon>
        <taxon>Spiralia</taxon>
        <taxon>Lophotrochozoa</taxon>
        <taxon>Platyhelminthes</taxon>
        <taxon>Cestoda</taxon>
        <taxon>Eucestoda</taxon>
        <taxon>Cyclophyllidea</taxon>
        <taxon>Taeniidae</taxon>
        <taxon>Taenia</taxon>
    </lineage>
</organism>
<keyword evidence="3" id="KW-1185">Reference proteome</keyword>
<evidence type="ECO:0000256" key="1">
    <source>
        <dbReference type="SAM" id="MobiDB-lite"/>
    </source>
</evidence>
<evidence type="ECO:0000313" key="2">
    <source>
        <dbReference type="EMBL" id="KAL5105922.1"/>
    </source>
</evidence>
<dbReference type="Proteomes" id="UP001651158">
    <property type="component" value="Unassembled WGS sequence"/>
</dbReference>
<gene>
    <name evidence="2" type="ORF">TcWFU_008640</name>
</gene>
<feature type="region of interest" description="Disordered" evidence="1">
    <location>
        <begin position="50"/>
        <end position="69"/>
    </location>
</feature>
<comment type="caution">
    <text evidence="2">The sequence shown here is derived from an EMBL/GenBank/DDBJ whole genome shotgun (WGS) entry which is preliminary data.</text>
</comment>